<dbReference type="GO" id="GO:0042803">
    <property type="term" value="F:protein homodimerization activity"/>
    <property type="evidence" value="ECO:0007669"/>
    <property type="project" value="UniProtKB-UniRule"/>
</dbReference>
<dbReference type="InterPro" id="IPR058554">
    <property type="entry name" value="RAG1_RNase_H"/>
</dbReference>
<dbReference type="GO" id="GO:0016787">
    <property type="term" value="F:hydrolase activity"/>
    <property type="evidence" value="ECO:0007669"/>
    <property type="project" value="UniProtKB-KW"/>
</dbReference>
<dbReference type="InterPro" id="IPR024627">
    <property type="entry name" value="RAG1"/>
</dbReference>
<dbReference type="GO" id="GO:0006325">
    <property type="term" value="P:chromatin organization"/>
    <property type="evidence" value="ECO:0007669"/>
    <property type="project" value="UniProtKB-KW"/>
</dbReference>
<dbReference type="GO" id="GO:0043565">
    <property type="term" value="F:sequence-specific DNA binding"/>
    <property type="evidence" value="ECO:0007669"/>
    <property type="project" value="UniProtKB-UniRule"/>
</dbReference>
<reference evidence="2 3" key="1">
    <citation type="submission" date="2024-05" db="EMBL/GenBank/DDBJ databases">
        <authorList>
            <person name="Wallberg A."/>
        </authorList>
    </citation>
    <scope>NUCLEOTIDE SEQUENCE [LARGE SCALE GENOMIC DNA]</scope>
</reference>
<accession>A0AAV2SHZ7</accession>
<name>A0AAV2SHZ7_MEGNR</name>
<organism evidence="2 3">
    <name type="scientific">Meganyctiphanes norvegica</name>
    <name type="common">Northern krill</name>
    <name type="synonym">Thysanopoda norvegica</name>
    <dbReference type="NCBI Taxonomy" id="48144"/>
    <lineage>
        <taxon>Eukaryota</taxon>
        <taxon>Metazoa</taxon>
        <taxon>Ecdysozoa</taxon>
        <taxon>Arthropoda</taxon>
        <taxon>Crustacea</taxon>
        <taxon>Multicrustacea</taxon>
        <taxon>Malacostraca</taxon>
        <taxon>Eumalacostraca</taxon>
        <taxon>Eucarida</taxon>
        <taxon>Euphausiacea</taxon>
        <taxon>Euphausiidae</taxon>
        <taxon>Meganyctiphanes</taxon>
    </lineage>
</organism>
<dbReference type="Pfam" id="PF26100">
    <property type="entry name" value="RAG1_RNase_H"/>
    <property type="match status" value="1"/>
</dbReference>
<dbReference type="GO" id="GO:0008270">
    <property type="term" value="F:zinc ion binding"/>
    <property type="evidence" value="ECO:0007669"/>
    <property type="project" value="UniProtKB-UniRule"/>
</dbReference>
<feature type="non-terminal residue" evidence="2">
    <location>
        <position position="1"/>
    </location>
</feature>
<dbReference type="PANTHER" id="PTHR11539:SF0">
    <property type="entry name" value="V(D)J RECOMBINATION-ACTIVATING PROTEIN 1"/>
    <property type="match status" value="1"/>
</dbReference>
<dbReference type="AlphaFoldDB" id="A0AAV2SHZ7"/>
<sequence>YKIIHELKPHQAQYPDVNTVLEAVVETLNIKPDEKLRNDLKYQLKSFKRFCQDKHKISFEERLNKLEGLIVLDSEHYSAKLSGFVSPDPEIRKTFIDVGRITKLARTQHLVDALESFVEKDGKMSIPQLIGYLLYITQYMKDRKIADLGCKLYNETYTNNEFSLDEAIAVMHSLVLSKEQLRLMKNMLKSKNIYFPNTNELLEARKRMRPTISSTPDNKGVMVDYKTLVKQTVEAHVLQAEKEHGMFFSCTDKLEVGLKDGCDGAGSQSVMKSKSALGAASNMFVYGIVPLHVKVNDCMIWKNPAPNSPEFLRPVYLVREKENDPVLINYVIQSTDSARDTINSNGLVVNTHSIAINTSVVIKDTMKDLKLKKSLSGLGGADCIICATKQDEWMIEERIKEGFAITRSAEETLCLYQSLVNEDGQVPKKQKDFKVRKGLTKQPITTSDQHSICITHSFINVTTWFLKLLYRLNQDYLVWRESKTVLEEYIRKGKDNVYDIILKNTGMALDVVQQSNSHGGTSTDGNSGRRFFSVECVTSIKLCTKEKYHRSVLHLHLLLSTILRVISSQHQVNISAFDEVCKEASLLIATYFKWVKVNYTLHGVLHHSTELIALNDGYSLGSLSEEGLEAANKHIRIYLETHARKTSVEDQMVDVMARLLERSHPDVLKNKIQFKRKPVQCLECGARTHSSSYHKLGPLTEIDSLVESLLIK</sequence>
<dbReference type="GO" id="GO:0005634">
    <property type="term" value="C:nucleus"/>
    <property type="evidence" value="ECO:0007669"/>
    <property type="project" value="UniProtKB-SubCell"/>
</dbReference>
<gene>
    <name evidence="2" type="ORF">MNOR_LOCUS36967</name>
</gene>
<dbReference type="Proteomes" id="UP001497623">
    <property type="component" value="Unassembled WGS sequence"/>
</dbReference>
<dbReference type="PANTHER" id="PTHR11539">
    <property type="entry name" value="VDJ RECOMBINATION ACTIVATING PROTEIN 1 RAG1"/>
    <property type="match status" value="1"/>
</dbReference>
<keyword evidence="3" id="KW-1185">Reference proteome</keyword>
<feature type="domain" description="V(D)J recombination-activating protein 1 RNase H" evidence="1">
    <location>
        <begin position="258"/>
        <end position="380"/>
    </location>
</feature>
<dbReference type="GO" id="GO:0061630">
    <property type="term" value="F:ubiquitin protein ligase activity"/>
    <property type="evidence" value="ECO:0007669"/>
    <property type="project" value="UniProtKB-UniRule"/>
</dbReference>
<dbReference type="EMBL" id="CAXKWB010070961">
    <property type="protein sequence ID" value="CAL4194646.1"/>
    <property type="molecule type" value="Genomic_DNA"/>
</dbReference>
<proteinExistence type="predicted"/>
<evidence type="ECO:0000313" key="2">
    <source>
        <dbReference type="EMBL" id="CAL4194646.1"/>
    </source>
</evidence>
<dbReference type="GO" id="GO:0033151">
    <property type="term" value="P:V(D)J recombination"/>
    <property type="evidence" value="ECO:0007669"/>
    <property type="project" value="UniProtKB-UniRule"/>
</dbReference>
<dbReference type="GO" id="GO:0004519">
    <property type="term" value="F:endonuclease activity"/>
    <property type="evidence" value="ECO:0007669"/>
    <property type="project" value="UniProtKB-UniRule"/>
</dbReference>
<evidence type="ECO:0000313" key="3">
    <source>
        <dbReference type="Proteomes" id="UP001497623"/>
    </source>
</evidence>
<dbReference type="GO" id="GO:0042393">
    <property type="term" value="F:histone binding"/>
    <property type="evidence" value="ECO:0007669"/>
    <property type="project" value="UniProtKB-UniRule"/>
</dbReference>
<protein>
    <recommendedName>
        <fullName evidence="1">V(D)J recombination-activating protein 1 RNase H domain-containing protein</fullName>
    </recommendedName>
</protein>
<evidence type="ECO:0000259" key="1">
    <source>
        <dbReference type="Pfam" id="PF26100"/>
    </source>
</evidence>
<comment type="caution">
    <text evidence="2">The sequence shown here is derived from an EMBL/GenBank/DDBJ whole genome shotgun (WGS) entry which is preliminary data.</text>
</comment>